<name>A0A7S3S7I5_EMIHU</name>
<evidence type="ECO:0000313" key="2">
    <source>
        <dbReference type="EMBL" id="CAE0546581.1"/>
    </source>
</evidence>
<dbReference type="EMBL" id="HBIR01020631">
    <property type="protein sequence ID" value="CAE0546581.1"/>
    <property type="molecule type" value="Transcribed_RNA"/>
</dbReference>
<dbReference type="AlphaFoldDB" id="A0A7S3S7I5"/>
<sequence length="337" mass="36261">MPRRSQARAGARAVPKQPVCGRPGNSTAPRPLSIGLGVTHTCSKGYRPEYMKAQIFRLALLSYRQSGLLQLASEKLLFLNDPNAECRALGASYGFGILTPAAVFAAPHRFPIINRENPRAHLNAVAGGSKSRPRDSAYAPVAPDVALSGETVTVGTAMSFLFQALSTEQVLFLEGDFVVGVPPDSLRAQLEAAALLRGAGLPLTRLQSRATINQPGGLDAPCCSAASATPHRECRYRLHGGSWARSPNWRNFYCDVDMPARGAVLMATCVRRPTVRCFSSTDANWSNRPFLADRRWFLHAPLEPSIKALNASLGELSQVVPDDNGAFEVHALSASAE</sequence>
<feature type="region of interest" description="Disordered" evidence="1">
    <location>
        <begin position="1"/>
        <end position="27"/>
    </location>
</feature>
<evidence type="ECO:0000256" key="1">
    <source>
        <dbReference type="SAM" id="MobiDB-lite"/>
    </source>
</evidence>
<accession>A0A7S3S7I5</accession>
<organism evidence="2">
    <name type="scientific">Emiliania huxleyi</name>
    <name type="common">Coccolithophore</name>
    <name type="synonym">Pontosphaera huxleyi</name>
    <dbReference type="NCBI Taxonomy" id="2903"/>
    <lineage>
        <taxon>Eukaryota</taxon>
        <taxon>Haptista</taxon>
        <taxon>Haptophyta</taxon>
        <taxon>Prymnesiophyceae</taxon>
        <taxon>Isochrysidales</taxon>
        <taxon>Noelaerhabdaceae</taxon>
        <taxon>Emiliania</taxon>
    </lineage>
</organism>
<reference evidence="2" key="1">
    <citation type="submission" date="2021-01" db="EMBL/GenBank/DDBJ databases">
        <authorList>
            <person name="Corre E."/>
            <person name="Pelletier E."/>
            <person name="Niang G."/>
            <person name="Scheremetjew M."/>
            <person name="Finn R."/>
            <person name="Kale V."/>
            <person name="Holt S."/>
            <person name="Cochrane G."/>
            <person name="Meng A."/>
            <person name="Brown T."/>
            <person name="Cohen L."/>
        </authorList>
    </citation>
    <scope>NUCLEOTIDE SEQUENCE</scope>
    <source>
        <strain evidence="2">379</strain>
    </source>
</reference>
<gene>
    <name evidence="2" type="ORF">EHUX00137_LOCUS15685</name>
</gene>
<proteinExistence type="predicted"/>
<protein>
    <submittedName>
        <fullName evidence="2">Uncharacterized protein</fullName>
    </submittedName>
</protein>